<dbReference type="Proteomes" id="UP000634660">
    <property type="component" value="Unassembled WGS sequence"/>
</dbReference>
<evidence type="ECO:0008006" key="3">
    <source>
        <dbReference type="Google" id="ProtNLM"/>
    </source>
</evidence>
<evidence type="ECO:0000313" key="1">
    <source>
        <dbReference type="EMBL" id="GGZ97794.1"/>
    </source>
</evidence>
<dbReference type="AlphaFoldDB" id="A0A918VHC8"/>
<proteinExistence type="predicted"/>
<organism evidence="1 2">
    <name type="scientific">Streptomyces subrutilus</name>
    <dbReference type="NCBI Taxonomy" id="36818"/>
    <lineage>
        <taxon>Bacteria</taxon>
        <taxon>Bacillati</taxon>
        <taxon>Actinomycetota</taxon>
        <taxon>Actinomycetes</taxon>
        <taxon>Kitasatosporales</taxon>
        <taxon>Streptomycetaceae</taxon>
        <taxon>Streptomyces</taxon>
    </lineage>
</organism>
<dbReference type="SUPFAM" id="SSF55729">
    <property type="entry name" value="Acyl-CoA N-acyltransferases (Nat)"/>
    <property type="match status" value="1"/>
</dbReference>
<protein>
    <recommendedName>
        <fullName evidence="3">GNAT family N-acetyltransferase</fullName>
    </recommendedName>
</protein>
<accession>A0A918VHC8</accession>
<dbReference type="Gene3D" id="3.40.630.30">
    <property type="match status" value="1"/>
</dbReference>
<gene>
    <name evidence="1" type="ORF">GCM10010371_66900</name>
</gene>
<dbReference type="InterPro" id="IPR016181">
    <property type="entry name" value="Acyl_CoA_acyltransferase"/>
</dbReference>
<evidence type="ECO:0000313" key="2">
    <source>
        <dbReference type="Proteomes" id="UP000634660"/>
    </source>
</evidence>
<reference evidence="1" key="1">
    <citation type="journal article" date="2014" name="Int. J. Syst. Evol. Microbiol.">
        <title>Complete genome sequence of Corynebacterium casei LMG S-19264T (=DSM 44701T), isolated from a smear-ripened cheese.</title>
        <authorList>
            <consortium name="US DOE Joint Genome Institute (JGI-PGF)"/>
            <person name="Walter F."/>
            <person name="Albersmeier A."/>
            <person name="Kalinowski J."/>
            <person name="Ruckert C."/>
        </authorList>
    </citation>
    <scope>NUCLEOTIDE SEQUENCE</scope>
    <source>
        <strain evidence="1">JCM 4834</strain>
    </source>
</reference>
<comment type="caution">
    <text evidence="1">The sequence shown here is derived from an EMBL/GenBank/DDBJ whole genome shotgun (WGS) entry which is preliminary data.</text>
</comment>
<name>A0A918VHC8_9ACTN</name>
<dbReference type="EMBL" id="BMVX01000046">
    <property type="protein sequence ID" value="GGZ97794.1"/>
    <property type="molecule type" value="Genomic_DNA"/>
</dbReference>
<dbReference type="RefSeq" id="WP_229886947.1">
    <property type="nucleotide sequence ID" value="NZ_BMVX01000046.1"/>
</dbReference>
<sequence length="199" mass="20811">MSPTLSPSPSRLSRSAVAHLSSLLASSFHEDALTRWMIPDDRLRAELLPGFFRVFVELSAAYDGVLTSPDGEAVLLFLPPGAEPDGQALDAAFTEALGGYAGALRTIAELQATAHPVDRPHYYVSFGAVRPGRQQGGLMSGLLGEVGARADAAGVGSYGEASSPGGEAVTRRSGFVPLGPDLVLPGNGPSLRPMWRDAR</sequence>
<reference evidence="1" key="2">
    <citation type="submission" date="2020-09" db="EMBL/GenBank/DDBJ databases">
        <authorList>
            <person name="Sun Q."/>
            <person name="Ohkuma M."/>
        </authorList>
    </citation>
    <scope>NUCLEOTIDE SEQUENCE</scope>
    <source>
        <strain evidence="1">JCM 4834</strain>
    </source>
</reference>